<evidence type="ECO:0000313" key="3">
    <source>
        <dbReference type="Proteomes" id="UP000291117"/>
    </source>
</evidence>
<protein>
    <submittedName>
        <fullName evidence="2">Restriction endonuclease</fullName>
    </submittedName>
</protein>
<dbReference type="SUPFAM" id="SSF52980">
    <property type="entry name" value="Restriction endonuclease-like"/>
    <property type="match status" value="1"/>
</dbReference>
<dbReference type="OrthoDB" id="9803736at2"/>
<dbReference type="InterPro" id="IPR011335">
    <property type="entry name" value="Restrct_endonuc-II-like"/>
</dbReference>
<organism evidence="2 3">
    <name type="scientific">Pedobacter hiemivivus</name>
    <dbReference type="NCBI Taxonomy" id="2530454"/>
    <lineage>
        <taxon>Bacteria</taxon>
        <taxon>Pseudomonadati</taxon>
        <taxon>Bacteroidota</taxon>
        <taxon>Sphingobacteriia</taxon>
        <taxon>Sphingobacteriales</taxon>
        <taxon>Sphingobacteriaceae</taxon>
        <taxon>Pedobacter</taxon>
    </lineage>
</organism>
<dbReference type="EMBL" id="SJSM01000001">
    <property type="protein sequence ID" value="TCC99537.1"/>
    <property type="molecule type" value="Genomic_DNA"/>
</dbReference>
<name>A0A4R0NIB9_9SPHI</name>
<dbReference type="InterPro" id="IPR052906">
    <property type="entry name" value="Type_IV_Methyl-Rstrct_Enzyme"/>
</dbReference>
<accession>A0A4R0NIB9</accession>
<keyword evidence="2" id="KW-0540">Nuclease</keyword>
<feature type="domain" description="Restriction endonuclease type IV Mrr" evidence="1">
    <location>
        <begin position="182"/>
        <end position="293"/>
    </location>
</feature>
<dbReference type="InterPro" id="IPR007560">
    <property type="entry name" value="Restrct_endonuc_IV_Mrr"/>
</dbReference>
<dbReference type="GO" id="GO:0009307">
    <property type="term" value="P:DNA restriction-modification system"/>
    <property type="evidence" value="ECO:0007669"/>
    <property type="project" value="InterPro"/>
</dbReference>
<comment type="caution">
    <text evidence="2">The sequence shown here is derived from an EMBL/GenBank/DDBJ whole genome shotgun (WGS) entry which is preliminary data.</text>
</comment>
<dbReference type="Proteomes" id="UP000291117">
    <property type="component" value="Unassembled WGS sequence"/>
</dbReference>
<keyword evidence="3" id="KW-1185">Reference proteome</keyword>
<sequence>MLTQKEKDELIRMTREFDEKYSTPIGRLKHRPQDPEQDLYMILSTLFANDGYMLDLVMSERHSNVDYLAMRRGSHELIGVEVKADARKAEDGIQQLIRAAEDHNFEKAILISLSGFSPMSTLQARNQQPINIQLLDINGIKTWVSKIEIEQDINKLNIEQILKLSCQRFAEEIVKNPGELMSLEWRDIERLIAELFEGLSFKVTLTPSSNDGGKDIILECNNKGTDESYIVEIKHWRSKQRVGATSIREFLSVICREKRKSGLFLSTYGFADNAFEGLTEIDRQMIRFGDELKILNMCKSYLKVKSGIWTPMDSLENLITDGTL</sequence>
<dbReference type="Pfam" id="PF04471">
    <property type="entry name" value="Mrr_cat"/>
    <property type="match status" value="2"/>
</dbReference>
<dbReference type="GO" id="GO:0015666">
    <property type="term" value="F:restriction endodeoxyribonuclease activity"/>
    <property type="evidence" value="ECO:0007669"/>
    <property type="project" value="TreeGrafter"/>
</dbReference>
<dbReference type="PANTHER" id="PTHR30015:SF7">
    <property type="entry name" value="TYPE IV METHYL-DIRECTED RESTRICTION ENZYME ECOKMRR"/>
    <property type="match status" value="1"/>
</dbReference>
<reference evidence="2 3" key="1">
    <citation type="submission" date="2019-02" db="EMBL/GenBank/DDBJ databases">
        <title>Pedobacter sp. RP-3-8 sp. nov., isolated from Arctic soil.</title>
        <authorList>
            <person name="Dahal R.H."/>
        </authorList>
    </citation>
    <scope>NUCLEOTIDE SEQUENCE [LARGE SCALE GENOMIC DNA]</scope>
    <source>
        <strain evidence="2 3">RP-3-8</strain>
    </source>
</reference>
<dbReference type="InterPro" id="IPR011856">
    <property type="entry name" value="tRNA_endonuc-like_dom_sf"/>
</dbReference>
<keyword evidence="2" id="KW-0378">Hydrolase</keyword>
<dbReference type="GO" id="GO:0003677">
    <property type="term" value="F:DNA binding"/>
    <property type="evidence" value="ECO:0007669"/>
    <property type="project" value="InterPro"/>
</dbReference>
<feature type="domain" description="Restriction endonuclease type IV Mrr" evidence="1">
    <location>
        <begin position="42"/>
        <end position="143"/>
    </location>
</feature>
<proteinExistence type="predicted"/>
<dbReference type="PANTHER" id="PTHR30015">
    <property type="entry name" value="MRR RESTRICTION SYSTEM PROTEIN"/>
    <property type="match status" value="1"/>
</dbReference>
<gene>
    <name evidence="2" type="ORF">EZ444_02350</name>
</gene>
<dbReference type="AlphaFoldDB" id="A0A4R0NIB9"/>
<dbReference type="Gene3D" id="3.40.1350.10">
    <property type="match status" value="1"/>
</dbReference>
<evidence type="ECO:0000259" key="1">
    <source>
        <dbReference type="Pfam" id="PF04471"/>
    </source>
</evidence>
<keyword evidence="2" id="KW-0255">Endonuclease</keyword>
<evidence type="ECO:0000313" key="2">
    <source>
        <dbReference type="EMBL" id="TCC99537.1"/>
    </source>
</evidence>
<dbReference type="RefSeq" id="WP_131606839.1">
    <property type="nucleotide sequence ID" value="NZ_SJSM01000001.1"/>
</dbReference>